<sequence length="174" mass="19675">MATIPFKEEKYNLTDVCAGVDMSCLNNRTDTRSLGSWVLSCFFHLNNPHFCNCCRLPMPQSELSLGEHFFAETKATKTGAGRRPEIFILLLTTAVNGCIFMLVLESLMSNLPRNAQEEEGFILHMHRFSSTLQLLNGAALLQKHVHKDFRQVQGLLFIPKEHTCTFPPLDFIGD</sequence>
<protein>
    <submittedName>
        <fullName evidence="1">Uncharacterized protein</fullName>
    </submittedName>
</protein>
<comment type="caution">
    <text evidence="1">The sequence shown here is derived from an EMBL/GenBank/DDBJ whole genome shotgun (WGS) entry which is preliminary data.</text>
</comment>
<keyword evidence="2" id="KW-1185">Reference proteome</keyword>
<proteinExistence type="predicted"/>
<evidence type="ECO:0000313" key="2">
    <source>
        <dbReference type="Proteomes" id="UP001165960"/>
    </source>
</evidence>
<accession>A0ACC2SW64</accession>
<organism evidence="1 2">
    <name type="scientific">Entomophthora muscae</name>
    <dbReference type="NCBI Taxonomy" id="34485"/>
    <lineage>
        <taxon>Eukaryota</taxon>
        <taxon>Fungi</taxon>
        <taxon>Fungi incertae sedis</taxon>
        <taxon>Zoopagomycota</taxon>
        <taxon>Entomophthoromycotina</taxon>
        <taxon>Entomophthoromycetes</taxon>
        <taxon>Entomophthorales</taxon>
        <taxon>Entomophthoraceae</taxon>
        <taxon>Entomophthora</taxon>
    </lineage>
</organism>
<reference evidence="1" key="1">
    <citation type="submission" date="2022-04" db="EMBL/GenBank/DDBJ databases">
        <title>Genome of the entomopathogenic fungus Entomophthora muscae.</title>
        <authorList>
            <person name="Elya C."/>
            <person name="Lovett B.R."/>
            <person name="Lee E."/>
            <person name="Macias A.M."/>
            <person name="Hajek A.E."/>
            <person name="De Bivort B.L."/>
            <person name="Kasson M.T."/>
            <person name="De Fine Licht H.H."/>
            <person name="Stajich J.E."/>
        </authorList>
    </citation>
    <scope>NUCLEOTIDE SEQUENCE</scope>
    <source>
        <strain evidence="1">Berkeley</strain>
    </source>
</reference>
<dbReference type="Proteomes" id="UP001165960">
    <property type="component" value="Unassembled WGS sequence"/>
</dbReference>
<dbReference type="EMBL" id="QTSX02004286">
    <property type="protein sequence ID" value="KAJ9066545.1"/>
    <property type="molecule type" value="Genomic_DNA"/>
</dbReference>
<name>A0ACC2SW64_9FUNG</name>
<gene>
    <name evidence="1" type="ORF">DSO57_1008482</name>
</gene>
<evidence type="ECO:0000313" key="1">
    <source>
        <dbReference type="EMBL" id="KAJ9066545.1"/>
    </source>
</evidence>